<name>A0ACC1LUC4_9FUNG</name>
<comment type="caution">
    <text evidence="1">The sequence shown here is derived from an EMBL/GenBank/DDBJ whole genome shotgun (WGS) entry which is preliminary data.</text>
</comment>
<keyword evidence="2" id="KW-1185">Reference proteome</keyword>
<reference evidence="1" key="1">
    <citation type="submission" date="2022-07" db="EMBL/GenBank/DDBJ databases">
        <title>Phylogenomic reconstructions and comparative analyses of Kickxellomycotina fungi.</title>
        <authorList>
            <person name="Reynolds N.K."/>
            <person name="Stajich J.E."/>
            <person name="Barry K."/>
            <person name="Grigoriev I.V."/>
            <person name="Crous P."/>
            <person name="Smith M.E."/>
        </authorList>
    </citation>
    <scope>NUCLEOTIDE SEQUENCE</scope>
    <source>
        <strain evidence="1">CBS 190363</strain>
    </source>
</reference>
<evidence type="ECO:0000313" key="1">
    <source>
        <dbReference type="EMBL" id="KAJ2880640.1"/>
    </source>
</evidence>
<evidence type="ECO:0000313" key="2">
    <source>
        <dbReference type="Proteomes" id="UP001139981"/>
    </source>
</evidence>
<feature type="non-terminal residue" evidence="1">
    <location>
        <position position="230"/>
    </location>
</feature>
<sequence length="230" mass="25883">MSTHDQLFQQGRLLHRNLRDTNICYRTIEDEVVGMLVEFANAIDIDDNALEPRSHMTAIRALQSIRSLEDAAAPRSPLDDWESLLYLIIFLGAYGINEEERRAFFVRQQESREPPLAYWITGEVAATIAAHKRKDMHCADAFDEAVSPIMPAGPLYDLAVAIHGVLFCHPGCAGARGRSQALRRARQAFNRDNPGAEFIPPRNLIDPLVLRDEYVEEIVAALLLVLADHR</sequence>
<accession>A0ACC1LUC4</accession>
<dbReference type="Proteomes" id="UP001139981">
    <property type="component" value="Unassembled WGS sequence"/>
</dbReference>
<dbReference type="EMBL" id="JANBVB010003074">
    <property type="protein sequence ID" value="KAJ2880640.1"/>
    <property type="molecule type" value="Genomic_DNA"/>
</dbReference>
<gene>
    <name evidence="1" type="ORF">IWW38_005916</name>
</gene>
<proteinExistence type="predicted"/>
<protein>
    <submittedName>
        <fullName evidence="1">Uncharacterized protein</fullName>
    </submittedName>
</protein>
<organism evidence="1 2">
    <name type="scientific">Coemansia aciculifera</name>
    <dbReference type="NCBI Taxonomy" id="417176"/>
    <lineage>
        <taxon>Eukaryota</taxon>
        <taxon>Fungi</taxon>
        <taxon>Fungi incertae sedis</taxon>
        <taxon>Zoopagomycota</taxon>
        <taxon>Kickxellomycotina</taxon>
        <taxon>Kickxellomycetes</taxon>
        <taxon>Kickxellales</taxon>
        <taxon>Kickxellaceae</taxon>
        <taxon>Coemansia</taxon>
    </lineage>
</organism>